<dbReference type="InterPro" id="IPR043128">
    <property type="entry name" value="Rev_trsase/Diguanyl_cyclase"/>
</dbReference>
<comment type="caution">
    <text evidence="2">The sequence shown here is derived from an EMBL/GenBank/DDBJ whole genome shotgun (WGS) entry which is preliminary data.</text>
</comment>
<dbReference type="InterPro" id="IPR029787">
    <property type="entry name" value="Nucleotide_cyclase"/>
</dbReference>
<dbReference type="eggNOG" id="COG2199">
    <property type="taxonomic scope" value="Bacteria"/>
</dbReference>
<dbReference type="GO" id="GO:0043709">
    <property type="term" value="P:cell adhesion involved in single-species biofilm formation"/>
    <property type="evidence" value="ECO:0007669"/>
    <property type="project" value="TreeGrafter"/>
</dbReference>
<dbReference type="GO" id="GO:0005886">
    <property type="term" value="C:plasma membrane"/>
    <property type="evidence" value="ECO:0007669"/>
    <property type="project" value="TreeGrafter"/>
</dbReference>
<reference evidence="2 3" key="1">
    <citation type="submission" date="2008-11" db="EMBL/GenBank/DDBJ databases">
        <title>Draft genome sequence of Bacteroides pectinophilus (ATCC 43243).</title>
        <authorList>
            <person name="Sudarsanam P."/>
            <person name="Ley R."/>
            <person name="Guruge J."/>
            <person name="Turnbaugh P.J."/>
            <person name="Mahowald M."/>
            <person name="Liep D."/>
            <person name="Gordon J."/>
        </authorList>
    </citation>
    <scope>NUCLEOTIDE SEQUENCE [LARGE SCALE GENOMIC DNA]</scope>
    <source>
        <strain evidence="2 3">ATCC 43243</strain>
    </source>
</reference>
<gene>
    <name evidence="2" type="ORF">BACPEC_03256</name>
</gene>
<dbReference type="STRING" id="483218.BACPEC_03256"/>
<accession>B7AX06</accession>
<dbReference type="InterPro" id="IPR050469">
    <property type="entry name" value="Diguanylate_Cyclase"/>
</dbReference>
<dbReference type="Proteomes" id="UP000003136">
    <property type="component" value="Unassembled WGS sequence"/>
</dbReference>
<dbReference type="InterPro" id="IPR000014">
    <property type="entry name" value="PAS"/>
</dbReference>
<protein>
    <recommendedName>
        <fullName evidence="1">GGDEF domain-containing protein</fullName>
    </recommendedName>
</protein>
<dbReference type="SMART" id="SM00267">
    <property type="entry name" value="GGDEF"/>
    <property type="match status" value="1"/>
</dbReference>
<dbReference type="EMBL" id="ABVQ01000037">
    <property type="protein sequence ID" value="EEC56747.1"/>
    <property type="molecule type" value="Genomic_DNA"/>
</dbReference>
<name>B7AX06_9FIRM</name>
<dbReference type="AlphaFoldDB" id="B7AX06"/>
<feature type="domain" description="GGDEF" evidence="1">
    <location>
        <begin position="288"/>
        <end position="421"/>
    </location>
</feature>
<dbReference type="PANTHER" id="PTHR45138">
    <property type="entry name" value="REGULATORY COMPONENTS OF SENSORY TRANSDUCTION SYSTEM"/>
    <property type="match status" value="1"/>
</dbReference>
<dbReference type="HOGENOM" id="CLU_031527_0_0_9"/>
<dbReference type="GO" id="GO:0052621">
    <property type="term" value="F:diguanylate cyclase activity"/>
    <property type="evidence" value="ECO:0007669"/>
    <property type="project" value="TreeGrafter"/>
</dbReference>
<proteinExistence type="predicted"/>
<dbReference type="GO" id="GO:1902201">
    <property type="term" value="P:negative regulation of bacterial-type flagellum-dependent cell motility"/>
    <property type="evidence" value="ECO:0007669"/>
    <property type="project" value="TreeGrafter"/>
</dbReference>
<organism evidence="2 3">
    <name type="scientific">[Bacteroides] pectinophilus ATCC 43243</name>
    <dbReference type="NCBI Taxonomy" id="483218"/>
    <lineage>
        <taxon>Bacteria</taxon>
        <taxon>Bacillati</taxon>
        <taxon>Bacillota</taxon>
        <taxon>Clostridia</taxon>
        <taxon>Eubacteriales</taxon>
    </lineage>
</organism>
<dbReference type="SUPFAM" id="SSF55073">
    <property type="entry name" value="Nucleotide cyclase"/>
    <property type="match status" value="1"/>
</dbReference>
<evidence type="ECO:0000259" key="1">
    <source>
        <dbReference type="PROSITE" id="PS50887"/>
    </source>
</evidence>
<dbReference type="NCBIfam" id="TIGR00254">
    <property type="entry name" value="GGDEF"/>
    <property type="match status" value="1"/>
</dbReference>
<dbReference type="Gene3D" id="3.30.450.20">
    <property type="entry name" value="PAS domain"/>
    <property type="match status" value="1"/>
</dbReference>
<dbReference type="CDD" id="cd00130">
    <property type="entry name" value="PAS"/>
    <property type="match status" value="1"/>
</dbReference>
<evidence type="ECO:0000313" key="3">
    <source>
        <dbReference type="Proteomes" id="UP000003136"/>
    </source>
</evidence>
<sequence length="602" mass="68355">MGVNNMDITGYRNNSDGKSHFGELSLKKGYIVANGDENAYYLLGANSGYAFPELIHPEDQPSFFSAYEKLNEGEQDLIVRFRNANDKYVWLYITMKIGKRIIDGTESVEISFYDIMTIQGKFRHYMQNMNKYRRFLGLSNQVFYEYDYKNDELMVYRYNNAKNVMLFREKFADVERRVESGDTEHSDKAAFETFAECIRNGVDGFNLKLNGSIFGVPELESGFEVNGGTIYSDDGKSLSVGVMKSTSRSHDDKAYYLTEAARDSGTGLLNKRAISEYTIERINAGGDKAMYLAIMDVDDFKRINDTYGHMFGDQVLSKVSEIIRSVVGQRGKVGRFGGDEFFVLFENILDEAELRRILKVITKHILWAYSGVIKDFAVTTSIGISKYPDDGTAYDELFKKADKSLYIAKAKGKNRYIIYDESKHGKLDASEESDRPLGISAVLSNEKKISMISELVLKLHSDGLAVLDEALAKLQEYFDVDGIAIYKGNGWKRVYSVGKYIGAIDNFPMYDGDYKSNFDESGVYSENNTRHLNTHYPMVYSALEKQETTAFVQVWLDDGNYGGVMISFDVFNRSSKRSESDRNYMTIAGRLICELVMNSDKL</sequence>
<dbReference type="PANTHER" id="PTHR45138:SF24">
    <property type="entry name" value="DIGUANYLATE CYCLASE DGCC-RELATED"/>
    <property type="match status" value="1"/>
</dbReference>
<dbReference type="Gene3D" id="3.30.70.270">
    <property type="match status" value="1"/>
</dbReference>
<dbReference type="InterPro" id="IPR000160">
    <property type="entry name" value="GGDEF_dom"/>
</dbReference>
<dbReference type="PROSITE" id="PS50887">
    <property type="entry name" value="GGDEF"/>
    <property type="match status" value="1"/>
</dbReference>
<reference evidence="2 3" key="2">
    <citation type="submission" date="2008-11" db="EMBL/GenBank/DDBJ databases">
        <authorList>
            <person name="Fulton L."/>
            <person name="Clifton S."/>
            <person name="Fulton B."/>
            <person name="Xu J."/>
            <person name="Minx P."/>
            <person name="Pepin K.H."/>
            <person name="Johnson M."/>
            <person name="Bhonagiri V."/>
            <person name="Nash W.E."/>
            <person name="Mardis E.R."/>
            <person name="Wilson R.K."/>
        </authorList>
    </citation>
    <scope>NUCLEOTIDE SEQUENCE [LARGE SCALE GENOMIC DNA]</scope>
    <source>
        <strain evidence="2 3">ATCC 43243</strain>
    </source>
</reference>
<dbReference type="CDD" id="cd01949">
    <property type="entry name" value="GGDEF"/>
    <property type="match status" value="1"/>
</dbReference>
<dbReference type="Pfam" id="PF00990">
    <property type="entry name" value="GGDEF"/>
    <property type="match status" value="1"/>
</dbReference>
<keyword evidence="3" id="KW-1185">Reference proteome</keyword>
<evidence type="ECO:0000313" key="2">
    <source>
        <dbReference type="EMBL" id="EEC56747.1"/>
    </source>
</evidence>